<accession>A0AAD7V492</accession>
<dbReference type="InterPro" id="IPR000719">
    <property type="entry name" value="Prot_kinase_dom"/>
</dbReference>
<dbReference type="InterPro" id="IPR011009">
    <property type="entry name" value="Kinase-like_dom_sf"/>
</dbReference>
<dbReference type="GO" id="GO:0005524">
    <property type="term" value="F:ATP binding"/>
    <property type="evidence" value="ECO:0007669"/>
    <property type="project" value="UniProtKB-UniRule"/>
</dbReference>
<feature type="compositionally biased region" description="Low complexity" evidence="9">
    <location>
        <begin position="269"/>
        <end position="293"/>
    </location>
</feature>
<dbReference type="InterPro" id="IPR036872">
    <property type="entry name" value="CH_dom_sf"/>
</dbReference>
<evidence type="ECO:0008006" key="15">
    <source>
        <dbReference type="Google" id="ProtNLM"/>
    </source>
</evidence>
<evidence type="ECO:0000256" key="7">
    <source>
        <dbReference type="ARBA" id="ARBA00022840"/>
    </source>
</evidence>
<dbReference type="GO" id="GO:0005737">
    <property type="term" value="C:cytoplasm"/>
    <property type="evidence" value="ECO:0007669"/>
    <property type="project" value="TreeGrafter"/>
</dbReference>
<dbReference type="CDD" id="cd06627">
    <property type="entry name" value="STKc_Cdc7_like"/>
    <property type="match status" value="1"/>
</dbReference>
<dbReference type="PROSITE" id="PS00108">
    <property type="entry name" value="PROTEIN_KINASE_ST"/>
    <property type="match status" value="1"/>
</dbReference>
<feature type="domain" description="Protein kinase" evidence="10">
    <location>
        <begin position="398"/>
        <end position="650"/>
    </location>
</feature>
<evidence type="ECO:0000256" key="2">
    <source>
        <dbReference type="ARBA" id="ARBA00022679"/>
    </source>
</evidence>
<feature type="region of interest" description="Disordered" evidence="9">
    <location>
        <begin position="157"/>
        <end position="182"/>
    </location>
</feature>
<keyword evidence="3" id="KW-0479">Metal-binding</keyword>
<evidence type="ECO:0000259" key="10">
    <source>
        <dbReference type="PROSITE" id="PS50011"/>
    </source>
</evidence>
<dbReference type="CDD" id="cd00029">
    <property type="entry name" value="C1"/>
    <property type="match status" value="1"/>
</dbReference>
<keyword evidence="7 8" id="KW-0067">ATP-binding</keyword>
<evidence type="ECO:0000256" key="4">
    <source>
        <dbReference type="ARBA" id="ARBA00022741"/>
    </source>
</evidence>
<keyword evidence="4 8" id="KW-0547">Nucleotide-binding</keyword>
<keyword evidence="5" id="KW-0418">Kinase</keyword>
<evidence type="ECO:0000256" key="3">
    <source>
        <dbReference type="ARBA" id="ARBA00022723"/>
    </source>
</evidence>
<dbReference type="InterPro" id="IPR050538">
    <property type="entry name" value="MAP_kinase_kinase_kinase"/>
</dbReference>
<dbReference type="InterPro" id="IPR008271">
    <property type="entry name" value="Ser/Thr_kinase_AS"/>
</dbReference>
<dbReference type="PANTHER" id="PTHR48016:SF4">
    <property type="entry name" value="PROTEIN KINASE DOMAIN-CONTAINING PROTEIN"/>
    <property type="match status" value="1"/>
</dbReference>
<dbReference type="SUPFAM" id="SSF56112">
    <property type="entry name" value="Protein kinase-like (PK-like)"/>
    <property type="match status" value="1"/>
</dbReference>
<keyword evidence="1" id="KW-0723">Serine/threonine-protein kinase</keyword>
<dbReference type="Pfam" id="PF00069">
    <property type="entry name" value="Pkinase"/>
    <property type="match status" value="1"/>
</dbReference>
<feature type="binding site" evidence="8">
    <location>
        <position position="427"/>
    </location>
    <ligand>
        <name>ATP</name>
        <dbReference type="ChEBI" id="CHEBI:30616"/>
    </ligand>
</feature>
<feature type="compositionally biased region" description="Polar residues" evidence="9">
    <location>
        <begin position="913"/>
        <end position="924"/>
    </location>
</feature>
<sequence>MTTSAPIPHAYVATTPTSHLPHTTPSCIAKPKLLDELSEEKQAYVVDFLNDTVFAEEDEEQQVESVDQLSHVLRDGIVLCKLLNILRPGTVRNIGQKDLSFVKMDNIVRFLHGARQLGLEESQLFEATDLFEGKNLTPVLYTILVLAQYKQDPSHFSRRASSVGKENDHIKEKNGHCQENKKKNMSRLSNAINELAVMDDDDLHPYQQPPPQPSSSLSSSLSSSSSSSNILFNHSHLFPSHEQSSSSFSPDAGYSIDTNYRFPSPSPLPSLSSGSRPPRSPLRLSSNSLSNRNRQSHYIASTSLSQLIPENEPLDIDEQAARFYNFDRRRPSAPTISMRHREQSDSLVEECMVTMSRNTSIDSSAPGCEGSRRSSLLIQDARETLSLKSRDGTPTSQFQLGNCIGKGQFGSVYKALDLTTGEIVAVKRLQVGEDGMLDEEIMKEVALLRTLSHTNVISYLGFVRSKNHINIVLEYAENGSLMSTLKAFGAFPEKLVASFCVKILNGLEYLHENSVVHCDLKAANILTTKTGDVKLTDFGVSLNMKIKENTEDGAISGTPNWMAPEVIELKGATPKSDIWSLGCTIVELATGKPPYANLIAMSAMFRIVEDDCPPIPENLSDDLQDFLRNCFQKDPDQRPSAAHLKQHPWIIQHQQKSSAASSSSIKRRMRQPSIVSEEEESIISEEPPTIENERNLQYPRVYYNIMPDECSKDNGSDGGLSRRSTLDEQAGENEQLPPGAHRFTQTNFGRTIECKVCDGKLEEQVSFCEVCSLVCHDECRHQAFSCPPKVNNQQPSYDWVFSAKIYNHRRDQHVMPKGIPSMEPEFARIRCASESSSLDFLKRHPQAANIRKYTEALGLTPHEVKALCENPALLSHTIAMQEHQQRLGAEDIGRQGGSSRKTRSRKNSAVAAFTSSSDEQCIIS</sequence>
<dbReference type="InterPro" id="IPR002219">
    <property type="entry name" value="PKC_DAG/PE"/>
</dbReference>
<dbReference type="InterPro" id="IPR017441">
    <property type="entry name" value="Protein_kinase_ATP_BS"/>
</dbReference>
<dbReference type="Gene3D" id="3.30.60.20">
    <property type="match status" value="1"/>
</dbReference>
<feature type="region of interest" description="Disordered" evidence="9">
    <location>
        <begin position="632"/>
        <end position="694"/>
    </location>
</feature>
<evidence type="ECO:0000256" key="9">
    <source>
        <dbReference type="SAM" id="MobiDB-lite"/>
    </source>
</evidence>
<reference evidence="13 14" key="1">
    <citation type="submission" date="2023-03" db="EMBL/GenBank/DDBJ databases">
        <title>Genome sequence of Lichtheimia ornata CBS 291.66.</title>
        <authorList>
            <person name="Mohabir J.T."/>
            <person name="Shea T.P."/>
            <person name="Kurbessoian T."/>
            <person name="Berby B."/>
            <person name="Fontaine J."/>
            <person name="Livny J."/>
            <person name="Gnirke A."/>
            <person name="Stajich J.E."/>
            <person name="Cuomo C.A."/>
        </authorList>
    </citation>
    <scope>NUCLEOTIDE SEQUENCE [LARGE SCALE GENOMIC DNA]</scope>
    <source>
        <strain evidence="13">CBS 291.66</strain>
    </source>
</reference>
<dbReference type="PROSITE" id="PS50011">
    <property type="entry name" value="PROTEIN_KINASE_DOM"/>
    <property type="match status" value="1"/>
</dbReference>
<proteinExistence type="predicted"/>
<dbReference type="InterPro" id="IPR001715">
    <property type="entry name" value="CH_dom"/>
</dbReference>
<feature type="region of interest" description="Disordered" evidence="9">
    <location>
        <begin position="201"/>
        <end position="222"/>
    </location>
</feature>
<dbReference type="InterPro" id="IPR046349">
    <property type="entry name" value="C1-like_sf"/>
</dbReference>
<keyword evidence="2" id="KW-0808">Transferase</keyword>
<gene>
    <name evidence="13" type="ORF">O0I10_005644</name>
</gene>
<evidence type="ECO:0000259" key="11">
    <source>
        <dbReference type="PROSITE" id="PS50021"/>
    </source>
</evidence>
<comment type="caution">
    <text evidence="13">The sequence shown here is derived from an EMBL/GenBank/DDBJ whole genome shotgun (WGS) entry which is preliminary data.</text>
</comment>
<feature type="region of interest" description="Disordered" evidence="9">
    <location>
        <begin position="712"/>
        <end position="742"/>
    </location>
</feature>
<organism evidence="13 14">
    <name type="scientific">Lichtheimia ornata</name>
    <dbReference type="NCBI Taxonomy" id="688661"/>
    <lineage>
        <taxon>Eukaryota</taxon>
        <taxon>Fungi</taxon>
        <taxon>Fungi incertae sedis</taxon>
        <taxon>Mucoromycota</taxon>
        <taxon>Mucoromycotina</taxon>
        <taxon>Mucoromycetes</taxon>
        <taxon>Mucorales</taxon>
        <taxon>Lichtheimiaceae</taxon>
        <taxon>Lichtheimia</taxon>
    </lineage>
</organism>
<dbReference type="PROSITE" id="PS00107">
    <property type="entry name" value="PROTEIN_KINASE_ATP"/>
    <property type="match status" value="1"/>
</dbReference>
<feature type="domain" description="Phorbol-ester/DAG-type" evidence="12">
    <location>
        <begin position="740"/>
        <end position="786"/>
    </location>
</feature>
<dbReference type="PANTHER" id="PTHR48016">
    <property type="entry name" value="MAP KINASE KINASE KINASE SSK2-RELATED-RELATED"/>
    <property type="match status" value="1"/>
</dbReference>
<dbReference type="PROSITE" id="PS00479">
    <property type="entry name" value="ZF_DAG_PE_1"/>
    <property type="match status" value="1"/>
</dbReference>
<evidence type="ECO:0000256" key="5">
    <source>
        <dbReference type="ARBA" id="ARBA00022777"/>
    </source>
</evidence>
<dbReference type="GO" id="GO:0046872">
    <property type="term" value="F:metal ion binding"/>
    <property type="evidence" value="ECO:0007669"/>
    <property type="project" value="UniProtKB-KW"/>
</dbReference>
<keyword evidence="6" id="KW-0862">Zinc</keyword>
<dbReference type="Proteomes" id="UP001234581">
    <property type="component" value="Unassembled WGS sequence"/>
</dbReference>
<feature type="region of interest" description="Disordered" evidence="9">
    <location>
        <begin position="259"/>
        <end position="293"/>
    </location>
</feature>
<dbReference type="Pfam" id="PF00307">
    <property type="entry name" value="CH"/>
    <property type="match status" value="1"/>
</dbReference>
<dbReference type="Gene3D" id="1.10.418.10">
    <property type="entry name" value="Calponin-like domain"/>
    <property type="match status" value="1"/>
</dbReference>
<dbReference type="Gene3D" id="1.10.510.10">
    <property type="entry name" value="Transferase(Phosphotransferase) domain 1"/>
    <property type="match status" value="1"/>
</dbReference>
<dbReference type="GeneID" id="83213056"/>
<dbReference type="PROSITE" id="PS50021">
    <property type="entry name" value="CH"/>
    <property type="match status" value="1"/>
</dbReference>
<evidence type="ECO:0000256" key="8">
    <source>
        <dbReference type="PROSITE-ProRule" id="PRU10141"/>
    </source>
</evidence>
<dbReference type="CDD" id="cd00014">
    <property type="entry name" value="CH_SF"/>
    <property type="match status" value="1"/>
</dbReference>
<evidence type="ECO:0000256" key="6">
    <source>
        <dbReference type="ARBA" id="ARBA00022833"/>
    </source>
</evidence>
<feature type="domain" description="Calponin-homology (CH)" evidence="11">
    <location>
        <begin position="39"/>
        <end position="151"/>
    </location>
</feature>
<dbReference type="SMART" id="SM00220">
    <property type="entry name" value="S_TKc"/>
    <property type="match status" value="1"/>
</dbReference>
<dbReference type="RefSeq" id="XP_058343517.1">
    <property type="nucleotide sequence ID" value="XM_058485682.1"/>
</dbReference>
<name>A0AAD7V492_9FUNG</name>
<feature type="region of interest" description="Disordered" evidence="9">
    <location>
        <begin position="886"/>
        <end position="924"/>
    </location>
</feature>
<dbReference type="SMART" id="SM00033">
    <property type="entry name" value="CH"/>
    <property type="match status" value="1"/>
</dbReference>
<feature type="compositionally biased region" description="Basic and acidic residues" evidence="9">
    <location>
        <begin position="165"/>
        <end position="182"/>
    </location>
</feature>
<dbReference type="EMBL" id="JARTCD010000023">
    <property type="protein sequence ID" value="KAJ8658604.1"/>
    <property type="molecule type" value="Genomic_DNA"/>
</dbReference>
<dbReference type="GO" id="GO:0004709">
    <property type="term" value="F:MAP kinase kinase kinase activity"/>
    <property type="evidence" value="ECO:0007669"/>
    <property type="project" value="TreeGrafter"/>
</dbReference>
<dbReference type="SUPFAM" id="SSF57889">
    <property type="entry name" value="Cysteine-rich domain"/>
    <property type="match status" value="1"/>
</dbReference>
<dbReference type="AlphaFoldDB" id="A0AAD7V492"/>
<dbReference type="SUPFAM" id="SSF47576">
    <property type="entry name" value="Calponin-homology domain, CH-domain"/>
    <property type="match status" value="1"/>
</dbReference>
<dbReference type="PROSITE" id="PS50081">
    <property type="entry name" value="ZF_DAG_PE_2"/>
    <property type="match status" value="1"/>
</dbReference>
<dbReference type="InterPro" id="IPR001245">
    <property type="entry name" value="Ser-Thr/Tyr_kinase_cat_dom"/>
</dbReference>
<evidence type="ECO:0000313" key="14">
    <source>
        <dbReference type="Proteomes" id="UP001234581"/>
    </source>
</evidence>
<evidence type="ECO:0000256" key="1">
    <source>
        <dbReference type="ARBA" id="ARBA00022527"/>
    </source>
</evidence>
<dbReference type="PRINTS" id="PR00888">
    <property type="entry name" value="SM22CALPONIN"/>
</dbReference>
<evidence type="ECO:0000313" key="13">
    <source>
        <dbReference type="EMBL" id="KAJ8658604.1"/>
    </source>
</evidence>
<dbReference type="PRINTS" id="PR00109">
    <property type="entry name" value="TYRKINASE"/>
</dbReference>
<evidence type="ECO:0000259" key="12">
    <source>
        <dbReference type="PROSITE" id="PS50081"/>
    </source>
</evidence>
<keyword evidence="14" id="KW-1185">Reference proteome</keyword>
<protein>
    <recommendedName>
        <fullName evidence="15">Pkinase-domain-containing protein</fullName>
    </recommendedName>
</protein>
<dbReference type="InterPro" id="IPR003096">
    <property type="entry name" value="SM22_calponin"/>
</dbReference>